<reference evidence="2" key="1">
    <citation type="submission" date="2017-09" db="EMBL/GenBank/DDBJ databases">
        <title>Depth-based differentiation of microbial function through sediment-hosted aquifers and enrichment of novel symbionts in the deep terrestrial subsurface.</title>
        <authorList>
            <person name="Probst A.J."/>
            <person name="Ladd B."/>
            <person name="Jarett J.K."/>
            <person name="Geller-Mcgrath D.E."/>
            <person name="Sieber C.M.K."/>
            <person name="Emerson J.B."/>
            <person name="Anantharaman K."/>
            <person name="Thomas B.C."/>
            <person name="Malmstrom R."/>
            <person name="Stieglmeier M."/>
            <person name="Klingl A."/>
            <person name="Woyke T."/>
            <person name="Ryan C.M."/>
            <person name="Banfield J.F."/>
        </authorList>
    </citation>
    <scope>NUCLEOTIDE SEQUENCE [LARGE SCALE GENOMIC DNA]</scope>
</reference>
<evidence type="ECO:0000313" key="2">
    <source>
        <dbReference type="Proteomes" id="UP000229631"/>
    </source>
</evidence>
<gene>
    <name evidence="1" type="ORF">COS54_02140</name>
</gene>
<protein>
    <recommendedName>
        <fullName evidence="3">DUF5666 domain-containing protein</fullName>
    </recommendedName>
</protein>
<dbReference type="EMBL" id="PEVC01000039">
    <property type="protein sequence ID" value="PIV00881.1"/>
    <property type="molecule type" value="Genomic_DNA"/>
</dbReference>
<evidence type="ECO:0008006" key="3">
    <source>
        <dbReference type="Google" id="ProtNLM"/>
    </source>
</evidence>
<dbReference type="AlphaFoldDB" id="A0A2M7BCQ1"/>
<comment type="caution">
    <text evidence="1">The sequence shown here is derived from an EMBL/GenBank/DDBJ whole genome shotgun (WGS) entry which is preliminary data.</text>
</comment>
<organism evidence="1 2">
    <name type="scientific">Candidatus Shapirobacteria bacterium CG03_land_8_20_14_0_80_39_12</name>
    <dbReference type="NCBI Taxonomy" id="1974879"/>
    <lineage>
        <taxon>Bacteria</taxon>
        <taxon>Candidatus Shapironibacteriota</taxon>
    </lineage>
</organism>
<sequence length="250" mass="27454">MITINQISKIKYQRCFLFSFLLMFFLLSTTKVIAISTTPSPKPTNTTATPSGSLTPTVSVDENVKVIRDAIKEQVDQIKANIEKKAFVGIISQITDSTITLNNFRGKQRIRITEDTTIIAANKKEIKIGDLALDNKVIAIGTVGDDEILAAKRVIVVLPPPTPVAKRIVTFGKILTIDTKNSQITLSPVKEDNAIASIITINKDTYFTLQSDLKSSPKFKDLKEGQKVFVIYFEPGLGKAAIAKSVFILP</sequence>
<dbReference type="Proteomes" id="UP000229631">
    <property type="component" value="Unassembled WGS sequence"/>
</dbReference>
<accession>A0A2M7BCQ1</accession>
<name>A0A2M7BCQ1_9BACT</name>
<evidence type="ECO:0000313" key="1">
    <source>
        <dbReference type="EMBL" id="PIV00881.1"/>
    </source>
</evidence>
<proteinExistence type="predicted"/>